<sequence length="484" mass="56277">MQKRIFGTENEYSFAKKFGKGGGIESESANILLFPLFQSSDSYELFKRYRVITKSSNLAEKRFWLGSNGGLFYFDYVNESMFPEYSTPECDSVKLCVAHDKAGEIFVNDVRRASAKENKPIFVDDFIISKNTTIYSKEEEGAQCVGCHENYLADFRFDPVRISLNMSLPYPVSQLFCNFLTPFLISRVIIHGAGGIRWSRESGWHYVISQRAFAIKKLTGSETLRDRTLIQFKEECAPPEYKRMHLIYSDPNMSSFAAFLKFGTTHLVLRAFEENNDLLPPVNVGNPIHKMYDFSKDISLTRKVADSRTGKEYTAIQIQREYLNLVLKNINGFSEEENNTLELWQWVLDKLEENPEELYRHLDWVTKLHYLKAAVKDIFSPKGRLFDFLYSDVSENGIYNKLREAGLVEEFVTREEIASALDNPPPTRACLRSRYIRTILDEKHCSWHVDWHLVNENPKFYLNDPFSEHNEELEKFLESLRIKS</sequence>
<organism evidence="1 2">
    <name type="scientific">Candidatus Sungbacteria bacterium RIFCSPLOWO2_12_FULL_41_11</name>
    <dbReference type="NCBI Taxonomy" id="1802286"/>
    <lineage>
        <taxon>Bacteria</taxon>
        <taxon>Candidatus Sungiibacteriota</taxon>
    </lineage>
</organism>
<dbReference type="GO" id="GO:0010498">
    <property type="term" value="P:proteasomal protein catabolic process"/>
    <property type="evidence" value="ECO:0007669"/>
    <property type="project" value="InterPro"/>
</dbReference>
<protein>
    <recommendedName>
        <fullName evidence="3">Proteasome accessory factor PafA2</fullName>
    </recommendedName>
</protein>
<name>A0A1G2LQK3_9BACT</name>
<proteinExistence type="predicted"/>
<dbReference type="GO" id="GO:0070490">
    <property type="term" value="P:protein pupylation"/>
    <property type="evidence" value="ECO:0007669"/>
    <property type="project" value="TreeGrafter"/>
</dbReference>
<dbReference type="Pfam" id="PF03136">
    <property type="entry name" value="Pup_ligase"/>
    <property type="match status" value="1"/>
</dbReference>
<dbReference type="AlphaFoldDB" id="A0A1G2LQK3"/>
<dbReference type="PANTHER" id="PTHR42307">
    <property type="entry name" value="PUP DEAMIDASE/DEPUPYLASE"/>
    <property type="match status" value="1"/>
</dbReference>
<comment type="caution">
    <text evidence="1">The sequence shown here is derived from an EMBL/GenBank/DDBJ whole genome shotgun (WGS) entry which is preliminary data.</text>
</comment>
<dbReference type="GO" id="GO:0019941">
    <property type="term" value="P:modification-dependent protein catabolic process"/>
    <property type="evidence" value="ECO:0007669"/>
    <property type="project" value="InterPro"/>
</dbReference>
<reference evidence="1 2" key="1">
    <citation type="journal article" date="2016" name="Nat. Commun.">
        <title>Thousands of microbial genomes shed light on interconnected biogeochemical processes in an aquifer system.</title>
        <authorList>
            <person name="Anantharaman K."/>
            <person name="Brown C.T."/>
            <person name="Hug L.A."/>
            <person name="Sharon I."/>
            <person name="Castelle C.J."/>
            <person name="Probst A.J."/>
            <person name="Thomas B.C."/>
            <person name="Singh A."/>
            <person name="Wilkins M.J."/>
            <person name="Karaoz U."/>
            <person name="Brodie E.L."/>
            <person name="Williams K.H."/>
            <person name="Hubbard S.S."/>
            <person name="Banfield J.F."/>
        </authorList>
    </citation>
    <scope>NUCLEOTIDE SEQUENCE [LARGE SCALE GENOMIC DNA]</scope>
</reference>
<evidence type="ECO:0000313" key="2">
    <source>
        <dbReference type="Proteomes" id="UP000177171"/>
    </source>
</evidence>
<dbReference type="Proteomes" id="UP000177171">
    <property type="component" value="Unassembled WGS sequence"/>
</dbReference>
<evidence type="ECO:0000313" key="1">
    <source>
        <dbReference type="EMBL" id="OHA13895.1"/>
    </source>
</evidence>
<dbReference type="PANTHER" id="PTHR42307:SF2">
    <property type="entry name" value="PUP DEAMIDASE_DEPUPYLASE"/>
    <property type="match status" value="1"/>
</dbReference>
<evidence type="ECO:0008006" key="3">
    <source>
        <dbReference type="Google" id="ProtNLM"/>
    </source>
</evidence>
<dbReference type="GO" id="GO:0005524">
    <property type="term" value="F:ATP binding"/>
    <property type="evidence" value="ECO:0007669"/>
    <property type="project" value="TreeGrafter"/>
</dbReference>
<dbReference type="EMBL" id="MHQY01000015">
    <property type="protein sequence ID" value="OHA13895.1"/>
    <property type="molecule type" value="Genomic_DNA"/>
</dbReference>
<accession>A0A1G2LQK3</accession>
<dbReference type="InterPro" id="IPR004347">
    <property type="entry name" value="Pup_ligase/deamidase"/>
</dbReference>
<gene>
    <name evidence="1" type="ORF">A3G49_01485</name>
</gene>